<evidence type="ECO:0000256" key="1">
    <source>
        <dbReference type="SAM" id="MobiDB-lite"/>
    </source>
</evidence>
<protein>
    <submittedName>
        <fullName evidence="2">Uncharacterized protein</fullName>
    </submittedName>
</protein>
<organism evidence="2 3">
    <name type="scientific">Metallumcola ferriviriculae</name>
    <dbReference type="NCBI Taxonomy" id="3039180"/>
    <lineage>
        <taxon>Bacteria</taxon>
        <taxon>Bacillati</taxon>
        <taxon>Bacillota</taxon>
        <taxon>Clostridia</taxon>
        <taxon>Neomoorellales</taxon>
        <taxon>Desulfitibacteraceae</taxon>
        <taxon>Metallumcola</taxon>
    </lineage>
</organism>
<gene>
    <name evidence="2" type="ORF">MFMK1_001125</name>
</gene>
<dbReference type="Proteomes" id="UP001329915">
    <property type="component" value="Chromosome"/>
</dbReference>
<keyword evidence="3" id="KW-1185">Reference proteome</keyword>
<evidence type="ECO:0000313" key="2">
    <source>
        <dbReference type="EMBL" id="WRO21322.1"/>
    </source>
</evidence>
<name>A0AAU0UM97_9FIRM</name>
<accession>A0AAU0UM97</accession>
<feature type="region of interest" description="Disordered" evidence="1">
    <location>
        <begin position="1"/>
        <end position="51"/>
    </location>
</feature>
<evidence type="ECO:0000313" key="3">
    <source>
        <dbReference type="Proteomes" id="UP001329915"/>
    </source>
</evidence>
<dbReference type="RefSeq" id="WP_366924172.1">
    <property type="nucleotide sequence ID" value="NZ_CP121694.1"/>
</dbReference>
<dbReference type="AlphaFoldDB" id="A0AAU0UM97"/>
<proteinExistence type="predicted"/>
<reference evidence="2 3" key="1">
    <citation type="submission" date="2023-04" db="EMBL/GenBank/DDBJ databases">
        <authorList>
            <person name="Hsu D."/>
        </authorList>
    </citation>
    <scope>NUCLEOTIDE SEQUENCE [LARGE SCALE GENOMIC DNA]</scope>
    <source>
        <strain evidence="2 3">MK1</strain>
    </source>
</reference>
<dbReference type="KEGG" id="dbc:MFMK1_001125"/>
<dbReference type="EMBL" id="CP121694">
    <property type="protein sequence ID" value="WRO21322.1"/>
    <property type="molecule type" value="Genomic_DNA"/>
</dbReference>
<sequence>MAKKKKKVSQARIRANRMNAKKSTGPKTEAGKRQAAINAQKSTGPKTAKGKANAAFNATKHGYWSKPSVLKLCLNCPRECTYSWPPESCIKLRKQELSITNEDLF</sequence>